<organism evidence="2 3">
    <name type="scientific">Rhodotorula taiwanensis</name>
    <dbReference type="NCBI Taxonomy" id="741276"/>
    <lineage>
        <taxon>Eukaryota</taxon>
        <taxon>Fungi</taxon>
        <taxon>Dikarya</taxon>
        <taxon>Basidiomycota</taxon>
        <taxon>Pucciniomycotina</taxon>
        <taxon>Microbotryomycetes</taxon>
        <taxon>Sporidiobolales</taxon>
        <taxon>Sporidiobolaceae</taxon>
        <taxon>Rhodotorula</taxon>
    </lineage>
</organism>
<dbReference type="Proteomes" id="UP000237144">
    <property type="component" value="Unassembled WGS sequence"/>
</dbReference>
<dbReference type="STRING" id="741276.A0A2S5BDE4"/>
<evidence type="ECO:0000313" key="2">
    <source>
        <dbReference type="EMBL" id="POY74787.1"/>
    </source>
</evidence>
<feature type="compositionally biased region" description="Gly residues" evidence="1">
    <location>
        <begin position="25"/>
        <end position="38"/>
    </location>
</feature>
<protein>
    <submittedName>
        <fullName evidence="2">Uncharacterized protein</fullName>
    </submittedName>
</protein>
<keyword evidence="3" id="KW-1185">Reference proteome</keyword>
<name>A0A2S5BDE4_9BASI</name>
<evidence type="ECO:0000256" key="1">
    <source>
        <dbReference type="SAM" id="MobiDB-lite"/>
    </source>
</evidence>
<feature type="compositionally biased region" description="Polar residues" evidence="1">
    <location>
        <begin position="76"/>
        <end position="97"/>
    </location>
</feature>
<feature type="region of interest" description="Disordered" evidence="1">
    <location>
        <begin position="1"/>
        <end position="260"/>
    </location>
</feature>
<feature type="compositionally biased region" description="Low complexity" evidence="1">
    <location>
        <begin position="167"/>
        <end position="188"/>
    </location>
</feature>
<accession>A0A2S5BDE4</accession>
<feature type="compositionally biased region" description="Low complexity" evidence="1">
    <location>
        <begin position="240"/>
        <end position="250"/>
    </location>
</feature>
<feature type="compositionally biased region" description="Basic and acidic residues" evidence="1">
    <location>
        <begin position="100"/>
        <end position="115"/>
    </location>
</feature>
<evidence type="ECO:0000313" key="3">
    <source>
        <dbReference type="Proteomes" id="UP000237144"/>
    </source>
</evidence>
<proteinExistence type="predicted"/>
<dbReference type="EMBL" id="PJQD01000021">
    <property type="protein sequence ID" value="POY74787.1"/>
    <property type="molecule type" value="Genomic_DNA"/>
</dbReference>
<reference evidence="2 3" key="1">
    <citation type="journal article" date="2018" name="Front. Microbiol.">
        <title>Prospects for Fungal Bioremediation of Acidic Radioactive Waste Sites: Characterization and Genome Sequence of Rhodotorula taiwanensis MD1149.</title>
        <authorList>
            <person name="Tkavc R."/>
            <person name="Matrosova V.Y."/>
            <person name="Grichenko O.E."/>
            <person name="Gostincar C."/>
            <person name="Volpe R.P."/>
            <person name="Klimenkova P."/>
            <person name="Gaidamakova E.K."/>
            <person name="Zhou C.E."/>
            <person name="Stewart B.J."/>
            <person name="Lyman M.G."/>
            <person name="Malfatti S.A."/>
            <person name="Rubinfeld B."/>
            <person name="Courtot M."/>
            <person name="Singh J."/>
            <person name="Dalgard C.L."/>
            <person name="Hamilton T."/>
            <person name="Frey K.G."/>
            <person name="Gunde-Cimerman N."/>
            <person name="Dugan L."/>
            <person name="Daly M.J."/>
        </authorList>
    </citation>
    <scope>NUCLEOTIDE SEQUENCE [LARGE SCALE GENOMIC DNA]</scope>
    <source>
        <strain evidence="2 3">MD1149</strain>
    </source>
</reference>
<feature type="region of interest" description="Disordered" evidence="1">
    <location>
        <begin position="273"/>
        <end position="301"/>
    </location>
</feature>
<sequence>MASLMRHGPDTTRSGGGLRSSPRAGHGGGYQPAHMGGGETHEMRADALTMSGTYAPYDPPAAMHGYEIGSQVGPANRNSIATTRSGWSGETRVASQQSLSDKKQDEKEDLLKGLDKPNPFSTVPPPSPSIVHPVVHNAPSASPAPFEPVNPFSDPARATQAEETLFPSPAKAPTTSASPAPSLATQSTITPSIGESAFSKPKSIGPGPASPSKPAARGHGRNASFSARPLTLSTPGGGIIPSSGIAASPANVRSSSPPKVELKRTWSIGTWIPQLRGGDTAGESEQTSEERAGLVRAATSG</sequence>
<feature type="compositionally biased region" description="Low complexity" evidence="1">
    <location>
        <begin position="199"/>
        <end position="217"/>
    </location>
</feature>
<dbReference type="OrthoDB" id="2530516at2759"/>
<dbReference type="AlphaFoldDB" id="A0A2S5BDE4"/>
<gene>
    <name evidence="2" type="ORF">BMF94_2060</name>
</gene>
<comment type="caution">
    <text evidence="2">The sequence shown here is derived from an EMBL/GenBank/DDBJ whole genome shotgun (WGS) entry which is preliminary data.</text>
</comment>